<comment type="caution">
    <text evidence="5">The sequence shown here is derived from an EMBL/GenBank/DDBJ whole genome shotgun (WGS) entry which is preliminary data.</text>
</comment>
<dbReference type="Pfam" id="PF00196">
    <property type="entry name" value="GerE"/>
    <property type="match status" value="1"/>
</dbReference>
<dbReference type="InterPro" id="IPR036388">
    <property type="entry name" value="WH-like_DNA-bd_sf"/>
</dbReference>
<evidence type="ECO:0000313" key="6">
    <source>
        <dbReference type="Proteomes" id="UP000320338"/>
    </source>
</evidence>
<dbReference type="InterPro" id="IPR016032">
    <property type="entry name" value="Sig_transdc_resp-reg_C-effctor"/>
</dbReference>
<dbReference type="InterPro" id="IPR011006">
    <property type="entry name" value="CheY-like_superfamily"/>
</dbReference>
<dbReference type="CDD" id="cd06170">
    <property type="entry name" value="LuxR_C_like"/>
    <property type="match status" value="1"/>
</dbReference>
<dbReference type="Gene3D" id="1.10.10.10">
    <property type="entry name" value="Winged helix-like DNA-binding domain superfamily/Winged helix DNA-binding domain"/>
    <property type="match status" value="1"/>
</dbReference>
<gene>
    <name evidence="5" type="primary">desR</name>
    <name evidence="5" type="ORF">PHY01_38230</name>
</gene>
<proteinExistence type="predicted"/>
<dbReference type="GO" id="GO:0006355">
    <property type="term" value="P:regulation of DNA-templated transcription"/>
    <property type="evidence" value="ECO:0007669"/>
    <property type="project" value="InterPro"/>
</dbReference>
<dbReference type="Proteomes" id="UP000320338">
    <property type="component" value="Unassembled WGS sequence"/>
</dbReference>
<dbReference type="SUPFAM" id="SSF52172">
    <property type="entry name" value="CheY-like"/>
    <property type="match status" value="1"/>
</dbReference>
<keyword evidence="6" id="KW-1185">Reference proteome</keyword>
<dbReference type="SUPFAM" id="SSF46894">
    <property type="entry name" value="C-terminal effector domain of the bipartite response regulators"/>
    <property type="match status" value="1"/>
</dbReference>
<dbReference type="InterPro" id="IPR039420">
    <property type="entry name" value="WalR-like"/>
</dbReference>
<dbReference type="GO" id="GO:0000160">
    <property type="term" value="P:phosphorelay signal transduction system"/>
    <property type="evidence" value="ECO:0007669"/>
    <property type="project" value="InterPro"/>
</dbReference>
<evidence type="ECO:0000256" key="1">
    <source>
        <dbReference type="ARBA" id="ARBA00023125"/>
    </source>
</evidence>
<dbReference type="InterPro" id="IPR001789">
    <property type="entry name" value="Sig_transdc_resp-reg_receiver"/>
</dbReference>
<reference evidence="5 6" key="1">
    <citation type="submission" date="2019-06" db="EMBL/GenBank/DDBJ databases">
        <title>Whole genome shotgun sequence of Pseudonocardia hydrocarbonoxydans NBRC 14498.</title>
        <authorList>
            <person name="Hosoyama A."/>
            <person name="Uohara A."/>
            <person name="Ohji S."/>
            <person name="Ichikawa N."/>
        </authorList>
    </citation>
    <scope>NUCLEOTIDE SEQUENCE [LARGE SCALE GENOMIC DNA]</scope>
    <source>
        <strain evidence="5 6">NBRC 14498</strain>
    </source>
</reference>
<dbReference type="PRINTS" id="PR00038">
    <property type="entry name" value="HTHLUXR"/>
</dbReference>
<dbReference type="OrthoDB" id="9808843at2"/>
<dbReference type="SMART" id="SM00448">
    <property type="entry name" value="REC"/>
    <property type="match status" value="1"/>
</dbReference>
<protein>
    <submittedName>
        <fullName evidence="5">DNA-binding response regulator</fullName>
    </submittedName>
</protein>
<keyword evidence="1 5" id="KW-0238">DNA-binding</keyword>
<sequence>MSAIRVVLADDESLTRGAVGALLGLEPDLQIVGEAGTGDDAVVAIREHRPDVAVLDVEMPGRDGSEVAQWVAANEPGTRCIILTRHARPGVLRRALAAGAAGFVTKSAPATVLADVIRRVHRGGRYVDPDLAMTALMTEDCPLTDRELDVLRHVEPAGTAADIAERVHLSPGTVRNYLSSAMHKLGAGSRSEAVAHARDHGWL</sequence>
<feature type="domain" description="Response regulatory" evidence="4">
    <location>
        <begin position="5"/>
        <end position="121"/>
    </location>
</feature>
<dbReference type="Pfam" id="PF00072">
    <property type="entry name" value="Response_reg"/>
    <property type="match status" value="1"/>
</dbReference>
<dbReference type="AlphaFoldDB" id="A0A4Y3WTX0"/>
<evidence type="ECO:0000256" key="2">
    <source>
        <dbReference type="PROSITE-ProRule" id="PRU00169"/>
    </source>
</evidence>
<name>A0A4Y3WTX0_9PSEU</name>
<dbReference type="PROSITE" id="PS50110">
    <property type="entry name" value="RESPONSE_REGULATORY"/>
    <property type="match status" value="1"/>
</dbReference>
<evidence type="ECO:0000259" key="4">
    <source>
        <dbReference type="PROSITE" id="PS50110"/>
    </source>
</evidence>
<organism evidence="5 6">
    <name type="scientific">Pseudonocardia hydrocarbonoxydans</name>
    <dbReference type="NCBI Taxonomy" id="76726"/>
    <lineage>
        <taxon>Bacteria</taxon>
        <taxon>Bacillati</taxon>
        <taxon>Actinomycetota</taxon>
        <taxon>Actinomycetes</taxon>
        <taxon>Pseudonocardiales</taxon>
        <taxon>Pseudonocardiaceae</taxon>
        <taxon>Pseudonocardia</taxon>
    </lineage>
</organism>
<dbReference type="Gene3D" id="3.40.50.2300">
    <property type="match status" value="1"/>
</dbReference>
<evidence type="ECO:0000259" key="3">
    <source>
        <dbReference type="PROSITE" id="PS50043"/>
    </source>
</evidence>
<dbReference type="RefSeq" id="WP_141280345.1">
    <property type="nucleotide sequence ID" value="NZ_BAAARZ010000014.1"/>
</dbReference>
<dbReference type="InterPro" id="IPR000792">
    <property type="entry name" value="Tscrpt_reg_LuxR_C"/>
</dbReference>
<dbReference type="SMART" id="SM00421">
    <property type="entry name" value="HTH_LUXR"/>
    <property type="match status" value="1"/>
</dbReference>
<dbReference type="GO" id="GO:0003677">
    <property type="term" value="F:DNA binding"/>
    <property type="evidence" value="ECO:0007669"/>
    <property type="project" value="UniProtKB-KW"/>
</dbReference>
<dbReference type="PANTHER" id="PTHR43214">
    <property type="entry name" value="TWO-COMPONENT RESPONSE REGULATOR"/>
    <property type="match status" value="1"/>
</dbReference>
<keyword evidence="2" id="KW-0597">Phosphoprotein</keyword>
<dbReference type="EMBL" id="BJNG01000035">
    <property type="protein sequence ID" value="GEC21540.1"/>
    <property type="molecule type" value="Genomic_DNA"/>
</dbReference>
<dbReference type="PROSITE" id="PS50043">
    <property type="entry name" value="HTH_LUXR_2"/>
    <property type="match status" value="1"/>
</dbReference>
<evidence type="ECO:0000313" key="5">
    <source>
        <dbReference type="EMBL" id="GEC21540.1"/>
    </source>
</evidence>
<dbReference type="PANTHER" id="PTHR43214:SF42">
    <property type="entry name" value="TRANSCRIPTIONAL REGULATORY PROTEIN DESR"/>
    <property type="match status" value="1"/>
</dbReference>
<accession>A0A4Y3WTX0</accession>
<feature type="modified residue" description="4-aspartylphosphate" evidence="2">
    <location>
        <position position="56"/>
    </location>
</feature>
<feature type="domain" description="HTH luxR-type" evidence="3">
    <location>
        <begin position="136"/>
        <end position="201"/>
    </location>
</feature>